<feature type="region of interest" description="Disordered" evidence="4">
    <location>
        <begin position="89"/>
        <end position="120"/>
    </location>
</feature>
<dbReference type="PROSITE" id="PS00894">
    <property type="entry name" value="HTH_DEOR_1"/>
    <property type="match status" value="1"/>
</dbReference>
<dbReference type="PRINTS" id="PR00037">
    <property type="entry name" value="HTHLACR"/>
</dbReference>
<protein>
    <submittedName>
        <fullName evidence="6">DeoR/GlpR family transcriptional regulator</fullName>
    </submittedName>
</protein>
<dbReference type="Pfam" id="PF13377">
    <property type="entry name" value="Peripla_BP_3"/>
    <property type="match status" value="1"/>
</dbReference>
<dbReference type="GO" id="GO:0003700">
    <property type="term" value="F:DNA-binding transcription factor activity"/>
    <property type="evidence" value="ECO:0007669"/>
    <property type="project" value="InterPro"/>
</dbReference>
<dbReference type="InterPro" id="IPR036390">
    <property type="entry name" value="WH_DNA-bd_sf"/>
</dbReference>
<evidence type="ECO:0000256" key="1">
    <source>
        <dbReference type="ARBA" id="ARBA00023015"/>
    </source>
</evidence>
<dbReference type="SUPFAM" id="SSF53822">
    <property type="entry name" value="Periplasmic binding protein-like I"/>
    <property type="match status" value="1"/>
</dbReference>
<evidence type="ECO:0000256" key="4">
    <source>
        <dbReference type="SAM" id="MobiDB-lite"/>
    </source>
</evidence>
<feature type="compositionally biased region" description="Low complexity" evidence="4">
    <location>
        <begin position="89"/>
        <end position="105"/>
    </location>
</feature>
<dbReference type="AlphaFoldDB" id="A0A6L9SEF5"/>
<proteinExistence type="predicted"/>
<name>A0A6L9SEF5_9ACTN</name>
<dbReference type="InterPro" id="IPR028082">
    <property type="entry name" value="Peripla_BP_I"/>
</dbReference>
<evidence type="ECO:0000256" key="2">
    <source>
        <dbReference type="ARBA" id="ARBA00023125"/>
    </source>
</evidence>
<keyword evidence="7" id="KW-1185">Reference proteome</keyword>
<keyword evidence="3" id="KW-0804">Transcription</keyword>
<keyword evidence="2" id="KW-0238">DNA-binding</keyword>
<organism evidence="6 7">
    <name type="scientific">Phytoactinopolyspora halotolerans</name>
    <dbReference type="NCBI Taxonomy" id="1981512"/>
    <lineage>
        <taxon>Bacteria</taxon>
        <taxon>Bacillati</taxon>
        <taxon>Actinomycetota</taxon>
        <taxon>Actinomycetes</taxon>
        <taxon>Jiangellales</taxon>
        <taxon>Jiangellaceae</taxon>
        <taxon>Phytoactinopolyspora</taxon>
    </lineage>
</organism>
<evidence type="ECO:0000256" key="3">
    <source>
        <dbReference type="ARBA" id="ARBA00023163"/>
    </source>
</evidence>
<dbReference type="GO" id="GO:0000976">
    <property type="term" value="F:transcription cis-regulatory region binding"/>
    <property type="evidence" value="ECO:0007669"/>
    <property type="project" value="TreeGrafter"/>
</dbReference>
<keyword evidence="1" id="KW-0805">Transcription regulation</keyword>
<dbReference type="SMART" id="SM00420">
    <property type="entry name" value="HTH_DEOR"/>
    <property type="match status" value="1"/>
</dbReference>
<dbReference type="PROSITE" id="PS51000">
    <property type="entry name" value="HTH_DEOR_2"/>
    <property type="match status" value="1"/>
</dbReference>
<dbReference type="Gene3D" id="3.40.50.2300">
    <property type="match status" value="2"/>
</dbReference>
<dbReference type="CDD" id="cd06267">
    <property type="entry name" value="PBP1_LacI_sugar_binding-like"/>
    <property type="match status" value="1"/>
</dbReference>
<dbReference type="Gene3D" id="1.10.10.10">
    <property type="entry name" value="Winged helix-like DNA-binding domain superfamily/Winged helix DNA-binding domain"/>
    <property type="match status" value="1"/>
</dbReference>
<gene>
    <name evidence="6" type="ORF">G1H10_22600</name>
</gene>
<dbReference type="SUPFAM" id="SSF46785">
    <property type="entry name" value="Winged helix' DNA-binding domain"/>
    <property type="match status" value="1"/>
</dbReference>
<evidence type="ECO:0000313" key="6">
    <source>
        <dbReference type="EMBL" id="NEE02958.1"/>
    </source>
</evidence>
<sequence>MTSSEPPVLLPEERRERVLNELHRRGTVRVNDLADTLGVTPITVRRDIALLASQGLLRRVHGGATLRDEAASDGGPAAELPDSHTVAGHAAAGHTAVGHTATGHTDGSSGPNGPESPHATVGMVVPSLDYYWPDVIRGVREAAAQAEVRIVLRGATYEAADERRQLDRLVEGVGVDGLLVAPTTTGTEGEELVRWLRSATVPVVLVERSAAIGPYLEPMESVVSDHELGAAVAVRHLAALGHHKVGLLTTLGSPHAPRIRRGWRAACDELELNHTEAPDRETVDHRESGWPATVEEILDACLDSGTTALLVHSDPEAISLVERCQERGIKVPGDLAVLAYDDQVAALCDPPLTAVRPHREAIGRAAFDLLMARLQDPSEDRPKHRVVIGPQLVVRESTAPPT</sequence>
<dbReference type="EMBL" id="JAAGOA010000018">
    <property type="protein sequence ID" value="NEE02958.1"/>
    <property type="molecule type" value="Genomic_DNA"/>
</dbReference>
<dbReference type="InterPro" id="IPR018356">
    <property type="entry name" value="Tscrpt_reg_HTH_DeoR_CS"/>
</dbReference>
<dbReference type="InterPro" id="IPR046335">
    <property type="entry name" value="LacI/GalR-like_sensor"/>
</dbReference>
<evidence type="ECO:0000313" key="7">
    <source>
        <dbReference type="Proteomes" id="UP000475214"/>
    </source>
</evidence>
<dbReference type="InterPro" id="IPR036388">
    <property type="entry name" value="WH-like_DNA-bd_sf"/>
</dbReference>
<dbReference type="PANTHER" id="PTHR30146:SF155">
    <property type="entry name" value="ALANINE RACEMASE"/>
    <property type="match status" value="1"/>
</dbReference>
<evidence type="ECO:0000259" key="5">
    <source>
        <dbReference type="PROSITE" id="PS51000"/>
    </source>
</evidence>
<dbReference type="Pfam" id="PF08220">
    <property type="entry name" value="HTH_DeoR"/>
    <property type="match status" value="1"/>
</dbReference>
<dbReference type="PANTHER" id="PTHR30146">
    <property type="entry name" value="LACI-RELATED TRANSCRIPTIONAL REPRESSOR"/>
    <property type="match status" value="1"/>
</dbReference>
<reference evidence="6 7" key="1">
    <citation type="submission" date="2020-02" db="EMBL/GenBank/DDBJ databases">
        <authorList>
            <person name="Li X.-J."/>
            <person name="Han X.-M."/>
        </authorList>
    </citation>
    <scope>NUCLEOTIDE SEQUENCE [LARGE SCALE GENOMIC DNA]</scope>
    <source>
        <strain evidence="6 7">CCTCC AB 2017055</strain>
    </source>
</reference>
<feature type="domain" description="HTH deoR-type" evidence="5">
    <location>
        <begin position="11"/>
        <end position="66"/>
    </location>
</feature>
<dbReference type="RefSeq" id="WP_163741990.1">
    <property type="nucleotide sequence ID" value="NZ_JAAGOA010000018.1"/>
</dbReference>
<dbReference type="InterPro" id="IPR001034">
    <property type="entry name" value="DeoR_HTH"/>
</dbReference>
<dbReference type="Proteomes" id="UP000475214">
    <property type="component" value="Unassembled WGS sequence"/>
</dbReference>
<accession>A0A6L9SEF5</accession>
<comment type="caution">
    <text evidence="6">The sequence shown here is derived from an EMBL/GenBank/DDBJ whole genome shotgun (WGS) entry which is preliminary data.</text>
</comment>